<evidence type="ECO:0000256" key="4">
    <source>
        <dbReference type="ARBA" id="ARBA00015100"/>
    </source>
</evidence>
<dbReference type="NCBIfam" id="NF045485">
    <property type="entry name" value="FPPsyn"/>
    <property type="match status" value="1"/>
</dbReference>
<dbReference type="Gene3D" id="1.10.600.10">
    <property type="entry name" value="Farnesyl Diphosphate Synthase"/>
    <property type="match status" value="1"/>
</dbReference>
<organism evidence="13 14">
    <name type="scientific">Proteiniclasticum aestuarii</name>
    <dbReference type="NCBI Taxonomy" id="2817862"/>
    <lineage>
        <taxon>Bacteria</taxon>
        <taxon>Bacillati</taxon>
        <taxon>Bacillota</taxon>
        <taxon>Clostridia</taxon>
        <taxon>Eubacteriales</taxon>
        <taxon>Clostridiaceae</taxon>
        <taxon>Proteiniclasticum</taxon>
    </lineage>
</organism>
<evidence type="ECO:0000256" key="9">
    <source>
        <dbReference type="ARBA" id="ARBA00032380"/>
    </source>
</evidence>
<comment type="cofactor">
    <cofactor evidence="1">
        <name>Mg(2+)</name>
        <dbReference type="ChEBI" id="CHEBI:18420"/>
    </cofactor>
</comment>
<sequence length="286" mass="31754">MISRNKAIIDDLILNYFRSLPENKLTESMAYSMNLGGKRLRPSLVLLSSRLFGGEEKEVYPMALAMEMIHTYSLIHDDLPAMDDDDLRRGKPTNHKVFGEASAILAGDALLNEAFTILLANYGVKSREGAEAALFISRAAGREGMILGQVHDLENEKKRATLEELVECHNKKTGELIAASLTAPAILYRAEKDEVDKIHTFGIQLGLAFQIQDDILDRTSTKEVLGKSIGKDGASGKSTYVELFGIEKSREMAREVTDSCLEILSTLDRDTRELAELTSLLLNRTY</sequence>
<dbReference type="SFLD" id="SFLDG01017">
    <property type="entry name" value="Polyprenyl_Transferase_Like"/>
    <property type="match status" value="1"/>
</dbReference>
<dbReference type="Proteomes" id="UP000664218">
    <property type="component" value="Unassembled WGS sequence"/>
</dbReference>
<dbReference type="GO" id="GO:0046872">
    <property type="term" value="F:metal ion binding"/>
    <property type="evidence" value="ECO:0007669"/>
    <property type="project" value="UniProtKB-KW"/>
</dbReference>
<evidence type="ECO:0000256" key="8">
    <source>
        <dbReference type="ARBA" id="ARBA00023229"/>
    </source>
</evidence>
<dbReference type="InterPro" id="IPR008949">
    <property type="entry name" value="Isoprenoid_synthase_dom_sf"/>
</dbReference>
<dbReference type="GO" id="GO:0016114">
    <property type="term" value="P:terpenoid biosynthetic process"/>
    <property type="evidence" value="ECO:0007669"/>
    <property type="project" value="UniProtKB-ARBA"/>
</dbReference>
<dbReference type="PROSITE" id="PS00444">
    <property type="entry name" value="POLYPRENYL_SYNTHASE_2"/>
    <property type="match status" value="1"/>
</dbReference>
<evidence type="ECO:0000313" key="14">
    <source>
        <dbReference type="Proteomes" id="UP000664218"/>
    </source>
</evidence>
<evidence type="ECO:0000256" key="11">
    <source>
        <dbReference type="ARBA" id="ARBA00049399"/>
    </source>
</evidence>
<keyword evidence="5 12" id="KW-0808">Transferase</keyword>
<comment type="similarity">
    <text evidence="2 12">Belongs to the FPP/GGPP synthase family.</text>
</comment>
<evidence type="ECO:0000256" key="12">
    <source>
        <dbReference type="RuleBase" id="RU004466"/>
    </source>
</evidence>
<reference evidence="13" key="1">
    <citation type="submission" date="2021-03" db="EMBL/GenBank/DDBJ databases">
        <title>Proteiniclasticum marinus sp. nov., isolated from tidal flat sediment.</title>
        <authorList>
            <person name="Namirimu T."/>
            <person name="Yang J.-A."/>
            <person name="Yang S.-H."/>
            <person name="Kim Y.-J."/>
            <person name="Kwon K.K."/>
        </authorList>
    </citation>
    <scope>NUCLEOTIDE SEQUENCE</scope>
    <source>
        <strain evidence="13">SCR006</strain>
    </source>
</reference>
<name>A0A939H8E7_9CLOT</name>
<dbReference type="Pfam" id="PF00348">
    <property type="entry name" value="polyprenyl_synt"/>
    <property type="match status" value="1"/>
</dbReference>
<dbReference type="RefSeq" id="WP_207598050.1">
    <property type="nucleotide sequence ID" value="NZ_JAFNJU010000001.1"/>
</dbReference>
<gene>
    <name evidence="13" type="ORF">J3A84_00560</name>
</gene>
<evidence type="ECO:0000256" key="10">
    <source>
        <dbReference type="ARBA" id="ARBA00032873"/>
    </source>
</evidence>
<keyword evidence="6" id="KW-0479">Metal-binding</keyword>
<dbReference type="InterPro" id="IPR000092">
    <property type="entry name" value="Polyprenyl_synt"/>
</dbReference>
<evidence type="ECO:0000313" key="13">
    <source>
        <dbReference type="EMBL" id="MBO1263530.1"/>
    </source>
</evidence>
<dbReference type="PANTHER" id="PTHR43281:SF1">
    <property type="entry name" value="FARNESYL DIPHOSPHATE SYNTHASE"/>
    <property type="match status" value="1"/>
</dbReference>
<dbReference type="EMBL" id="JAFNJU010000001">
    <property type="protein sequence ID" value="MBO1263530.1"/>
    <property type="molecule type" value="Genomic_DNA"/>
</dbReference>
<dbReference type="AlphaFoldDB" id="A0A939H8E7"/>
<comment type="catalytic activity">
    <reaction evidence="11">
        <text>isopentenyl diphosphate + (2E)-geranyl diphosphate = (2E,6E)-farnesyl diphosphate + diphosphate</text>
        <dbReference type="Rhea" id="RHEA:19361"/>
        <dbReference type="ChEBI" id="CHEBI:33019"/>
        <dbReference type="ChEBI" id="CHEBI:58057"/>
        <dbReference type="ChEBI" id="CHEBI:128769"/>
        <dbReference type="ChEBI" id="CHEBI:175763"/>
        <dbReference type="EC" id="2.5.1.10"/>
    </reaction>
</comment>
<dbReference type="PANTHER" id="PTHR43281">
    <property type="entry name" value="FARNESYL DIPHOSPHATE SYNTHASE"/>
    <property type="match status" value="1"/>
</dbReference>
<dbReference type="InterPro" id="IPR033749">
    <property type="entry name" value="Polyprenyl_synt_CS"/>
</dbReference>
<evidence type="ECO:0000256" key="3">
    <source>
        <dbReference type="ARBA" id="ARBA00012439"/>
    </source>
</evidence>
<evidence type="ECO:0000256" key="6">
    <source>
        <dbReference type="ARBA" id="ARBA00022723"/>
    </source>
</evidence>
<dbReference type="GO" id="GO:0005737">
    <property type="term" value="C:cytoplasm"/>
    <property type="evidence" value="ECO:0007669"/>
    <property type="project" value="UniProtKB-ARBA"/>
</dbReference>
<comment type="caution">
    <text evidence="13">The sequence shown here is derived from an EMBL/GenBank/DDBJ whole genome shotgun (WGS) entry which is preliminary data.</text>
</comment>
<dbReference type="FunFam" id="1.10.600.10:FF:000001">
    <property type="entry name" value="Geranylgeranyl diphosphate synthase"/>
    <property type="match status" value="1"/>
</dbReference>
<dbReference type="InterPro" id="IPR053378">
    <property type="entry name" value="Prenyl_diphosphate_synthase"/>
</dbReference>
<evidence type="ECO:0000256" key="5">
    <source>
        <dbReference type="ARBA" id="ARBA00022679"/>
    </source>
</evidence>
<accession>A0A939H8E7</accession>
<proteinExistence type="inferred from homology"/>
<protein>
    <recommendedName>
        <fullName evidence="4">Farnesyl diphosphate synthase</fullName>
        <ecNumber evidence="3">2.5.1.10</ecNumber>
    </recommendedName>
    <alternativeName>
        <fullName evidence="10">(2E,6E)-farnesyl diphosphate synthase</fullName>
    </alternativeName>
    <alternativeName>
        <fullName evidence="9">Geranyltranstransferase</fullName>
    </alternativeName>
</protein>
<dbReference type="SFLD" id="SFLDS00005">
    <property type="entry name" value="Isoprenoid_Synthase_Type_I"/>
    <property type="match status" value="1"/>
</dbReference>
<dbReference type="PROSITE" id="PS00723">
    <property type="entry name" value="POLYPRENYL_SYNTHASE_1"/>
    <property type="match status" value="1"/>
</dbReference>
<dbReference type="SUPFAM" id="SSF48576">
    <property type="entry name" value="Terpenoid synthases"/>
    <property type="match status" value="1"/>
</dbReference>
<dbReference type="EC" id="2.5.1.10" evidence="3"/>
<keyword evidence="7" id="KW-0460">Magnesium</keyword>
<keyword evidence="8" id="KW-0414">Isoprene biosynthesis</keyword>
<dbReference type="GO" id="GO:0004337">
    <property type="term" value="F:(2E,6E)-farnesyl diphosphate synthase activity"/>
    <property type="evidence" value="ECO:0007669"/>
    <property type="project" value="UniProtKB-EC"/>
</dbReference>
<evidence type="ECO:0000256" key="1">
    <source>
        <dbReference type="ARBA" id="ARBA00001946"/>
    </source>
</evidence>
<dbReference type="CDD" id="cd00685">
    <property type="entry name" value="Trans_IPPS_HT"/>
    <property type="match status" value="1"/>
</dbReference>
<keyword evidence="14" id="KW-1185">Reference proteome</keyword>
<evidence type="ECO:0000256" key="2">
    <source>
        <dbReference type="ARBA" id="ARBA00006706"/>
    </source>
</evidence>
<evidence type="ECO:0000256" key="7">
    <source>
        <dbReference type="ARBA" id="ARBA00022842"/>
    </source>
</evidence>